<evidence type="ECO:0000313" key="3">
    <source>
        <dbReference type="Proteomes" id="UP000243498"/>
    </source>
</evidence>
<feature type="region of interest" description="Disordered" evidence="1">
    <location>
        <begin position="1"/>
        <end position="33"/>
    </location>
</feature>
<dbReference type="AlphaFoldDB" id="A0A167KAH7"/>
<organism evidence="2 3">
    <name type="scientific">Metarhizium rileyi (strain RCEF 4871)</name>
    <name type="common">Nomuraea rileyi</name>
    <dbReference type="NCBI Taxonomy" id="1649241"/>
    <lineage>
        <taxon>Eukaryota</taxon>
        <taxon>Fungi</taxon>
        <taxon>Dikarya</taxon>
        <taxon>Ascomycota</taxon>
        <taxon>Pezizomycotina</taxon>
        <taxon>Sordariomycetes</taxon>
        <taxon>Hypocreomycetidae</taxon>
        <taxon>Hypocreales</taxon>
        <taxon>Clavicipitaceae</taxon>
        <taxon>Metarhizium</taxon>
    </lineage>
</organism>
<evidence type="ECO:0000313" key="2">
    <source>
        <dbReference type="EMBL" id="OAA51449.1"/>
    </source>
</evidence>
<accession>A0A167KAH7</accession>
<name>A0A167KAH7_METRR</name>
<reference evidence="2 3" key="1">
    <citation type="journal article" date="2016" name="Genome Biol. Evol.">
        <title>Divergent and convergent evolution of fungal pathogenicity.</title>
        <authorList>
            <person name="Shang Y."/>
            <person name="Xiao G."/>
            <person name="Zheng P."/>
            <person name="Cen K."/>
            <person name="Zhan S."/>
            <person name="Wang C."/>
        </authorList>
    </citation>
    <scope>NUCLEOTIDE SEQUENCE [LARGE SCALE GENOMIC DNA]</scope>
    <source>
        <strain evidence="2 3">RCEF 4871</strain>
    </source>
</reference>
<proteinExistence type="predicted"/>
<comment type="caution">
    <text evidence="2">The sequence shown here is derived from an EMBL/GenBank/DDBJ whole genome shotgun (WGS) entry which is preliminary data.</text>
</comment>
<sequence length="123" mass="12938">MRKARRAGRDGAAVHQRHAGAAAGPGQGPDFVEGRVLDGQEEAGGVGSGFLLLRRADRSQAPVLVVQSLNDSSVLPATTAKAWQNALPGSKTLTWHVDIIRPRSLLAMLASIWITASAALRAH</sequence>
<protein>
    <submittedName>
        <fullName evidence="2">Uncharacterized protein</fullName>
    </submittedName>
</protein>
<feature type="compositionally biased region" description="Low complexity" evidence="1">
    <location>
        <begin position="10"/>
        <end position="24"/>
    </location>
</feature>
<evidence type="ECO:0000256" key="1">
    <source>
        <dbReference type="SAM" id="MobiDB-lite"/>
    </source>
</evidence>
<dbReference type="EMBL" id="AZHC01000001">
    <property type="protein sequence ID" value="OAA51449.1"/>
    <property type="molecule type" value="Genomic_DNA"/>
</dbReference>
<keyword evidence="3" id="KW-1185">Reference proteome</keyword>
<gene>
    <name evidence="2" type="ORF">NOR_00042</name>
</gene>
<dbReference type="Proteomes" id="UP000243498">
    <property type="component" value="Unassembled WGS sequence"/>
</dbReference>
<dbReference type="OrthoDB" id="5382058at2759"/>